<dbReference type="AlphaFoldDB" id="A0A1Y5SR93"/>
<evidence type="ECO:0000256" key="3">
    <source>
        <dbReference type="ARBA" id="ARBA00026073"/>
    </source>
</evidence>
<dbReference type="Proteomes" id="UP000193077">
    <property type="component" value="Unassembled WGS sequence"/>
</dbReference>
<dbReference type="SMART" id="SM00479">
    <property type="entry name" value="EXOIII"/>
    <property type="match status" value="1"/>
</dbReference>
<evidence type="ECO:0000313" key="7">
    <source>
        <dbReference type="EMBL" id="SLN46601.1"/>
    </source>
</evidence>
<evidence type="ECO:0000313" key="8">
    <source>
        <dbReference type="Proteomes" id="UP000193077"/>
    </source>
</evidence>
<keyword evidence="5" id="KW-0812">Transmembrane</keyword>
<keyword evidence="7" id="KW-0548">Nucleotidyltransferase</keyword>
<dbReference type="CDD" id="cd06127">
    <property type="entry name" value="DEDDh"/>
    <property type="match status" value="1"/>
</dbReference>
<keyword evidence="7" id="KW-0808">Transferase</keyword>
<dbReference type="GO" id="GO:0008408">
    <property type="term" value="F:3'-5' exonuclease activity"/>
    <property type="evidence" value="ECO:0007669"/>
    <property type="project" value="TreeGrafter"/>
</dbReference>
<dbReference type="InterPro" id="IPR036397">
    <property type="entry name" value="RNaseH_sf"/>
</dbReference>
<organism evidence="7 8">
    <name type="scientific">Falsiruegeria litorea R37</name>
    <dbReference type="NCBI Taxonomy" id="1200284"/>
    <lineage>
        <taxon>Bacteria</taxon>
        <taxon>Pseudomonadati</taxon>
        <taxon>Pseudomonadota</taxon>
        <taxon>Alphaproteobacteria</taxon>
        <taxon>Rhodobacterales</taxon>
        <taxon>Roseobacteraceae</taxon>
        <taxon>Falsiruegeria</taxon>
    </lineage>
</organism>
<dbReference type="Gene3D" id="3.30.420.10">
    <property type="entry name" value="Ribonuclease H-like superfamily/Ribonuclease H"/>
    <property type="match status" value="1"/>
</dbReference>
<dbReference type="Pfam" id="PF00929">
    <property type="entry name" value="RNase_T"/>
    <property type="match status" value="1"/>
</dbReference>
<feature type="transmembrane region" description="Helical" evidence="5">
    <location>
        <begin position="46"/>
        <end position="68"/>
    </location>
</feature>
<dbReference type="RefSeq" id="WP_085796008.1">
    <property type="nucleotide sequence ID" value="NZ_FWFO01000001.1"/>
</dbReference>
<accession>A0A1Y5SR93</accession>
<protein>
    <recommendedName>
        <fullName evidence="1">DNA-directed DNA polymerase</fullName>
        <ecNumber evidence="1">2.7.7.7</ecNumber>
    </recommendedName>
</protein>
<dbReference type="GO" id="GO:0003677">
    <property type="term" value="F:DNA binding"/>
    <property type="evidence" value="ECO:0007669"/>
    <property type="project" value="InterPro"/>
</dbReference>
<dbReference type="EMBL" id="FWFO01000001">
    <property type="protein sequence ID" value="SLN46601.1"/>
    <property type="molecule type" value="Genomic_DNA"/>
</dbReference>
<dbReference type="PANTHER" id="PTHR30231">
    <property type="entry name" value="DNA POLYMERASE III SUBUNIT EPSILON"/>
    <property type="match status" value="1"/>
</dbReference>
<dbReference type="InterPro" id="IPR006054">
    <property type="entry name" value="DnaQ"/>
</dbReference>
<dbReference type="OrthoDB" id="9804290at2"/>
<evidence type="ECO:0000259" key="6">
    <source>
        <dbReference type="SMART" id="SM00479"/>
    </source>
</evidence>
<comment type="catalytic activity">
    <reaction evidence="4">
        <text>DNA(n) + a 2'-deoxyribonucleoside 5'-triphosphate = DNA(n+1) + diphosphate</text>
        <dbReference type="Rhea" id="RHEA:22508"/>
        <dbReference type="Rhea" id="RHEA-COMP:17339"/>
        <dbReference type="Rhea" id="RHEA-COMP:17340"/>
        <dbReference type="ChEBI" id="CHEBI:33019"/>
        <dbReference type="ChEBI" id="CHEBI:61560"/>
        <dbReference type="ChEBI" id="CHEBI:173112"/>
        <dbReference type="EC" id="2.7.7.7"/>
    </reaction>
</comment>
<evidence type="ECO:0000256" key="5">
    <source>
        <dbReference type="SAM" id="Phobius"/>
    </source>
</evidence>
<gene>
    <name evidence="7" type="primary">polC</name>
    <name evidence="7" type="ORF">TRL7639_02551</name>
</gene>
<evidence type="ECO:0000256" key="1">
    <source>
        <dbReference type="ARBA" id="ARBA00012417"/>
    </source>
</evidence>
<sequence>MLANLSLRLRIFLFFCLIAVGGVTVVLVSLYLGLQRSVDAGAAGGFTFAAILASFGLLALSAGIWLLFDENVAKPIEKVAALMRVRAHSDAETDIDPELARYLGDLAPAAAGLADRAGNAAQDLAANLADHTAQLAAERDQLTALLTDIPVAMTVLSADLNIVLYDGQSADLLARIAPPRLNAPLTDYFEPEALDQARAQVNRTGLPVGCVLTSRHGGLSCPALMRPLDGAPGYLLSFEASEPQLSTEQPRPLVYDFNLLETAGQARTEDTPLSELTFAVFDTETTGLLPHKDDIVQIGALRMVRGKIVEGETFDTLVDPKRPIPATSSEVHGITDAMVAGAPDVIKAARGFHGFASGAVLVAHNAPFDLAFLRRQAEACEVAWDHPVLDTVLLSAVLFGASETHTLDAICDRLGIVIEDRDRHTALGDARATAQVLACMIPMLEARGVRTFGEVVTETKKHGRLLQDLN</sequence>
<dbReference type="GO" id="GO:0045004">
    <property type="term" value="P:DNA replication proofreading"/>
    <property type="evidence" value="ECO:0007669"/>
    <property type="project" value="TreeGrafter"/>
</dbReference>
<dbReference type="EC" id="2.7.7.7" evidence="1"/>
<reference evidence="7 8" key="1">
    <citation type="submission" date="2017-03" db="EMBL/GenBank/DDBJ databases">
        <authorList>
            <person name="Afonso C.L."/>
            <person name="Miller P.J."/>
            <person name="Scott M.A."/>
            <person name="Spackman E."/>
            <person name="Goraichik I."/>
            <person name="Dimitrov K.M."/>
            <person name="Suarez D.L."/>
            <person name="Swayne D.E."/>
        </authorList>
    </citation>
    <scope>NUCLEOTIDE SEQUENCE [LARGE SCALE GENOMIC DNA]</scope>
    <source>
        <strain evidence="7 8">CECT 7639</strain>
    </source>
</reference>
<name>A0A1Y5SR93_9RHOB</name>
<dbReference type="SUPFAM" id="SSF53098">
    <property type="entry name" value="Ribonuclease H-like"/>
    <property type="match status" value="1"/>
</dbReference>
<evidence type="ECO:0000256" key="4">
    <source>
        <dbReference type="ARBA" id="ARBA00049244"/>
    </source>
</evidence>
<dbReference type="GO" id="GO:0003887">
    <property type="term" value="F:DNA-directed DNA polymerase activity"/>
    <property type="evidence" value="ECO:0007669"/>
    <property type="project" value="UniProtKB-EC"/>
</dbReference>
<feature type="transmembrane region" description="Helical" evidence="5">
    <location>
        <begin position="12"/>
        <end position="34"/>
    </location>
</feature>
<comment type="function">
    <text evidence="2">DNA polymerase III is a complex, multichain enzyme responsible for most of the replicative synthesis in bacteria. The epsilon subunit contain the editing function and is a proofreading 3'-5' exonuclease.</text>
</comment>
<dbReference type="FunFam" id="3.30.420.10:FF:000045">
    <property type="entry name" value="3'-5' exonuclease DinG"/>
    <property type="match status" value="1"/>
</dbReference>
<keyword evidence="5" id="KW-0472">Membrane</keyword>
<proteinExistence type="predicted"/>
<dbReference type="InterPro" id="IPR012337">
    <property type="entry name" value="RNaseH-like_sf"/>
</dbReference>
<keyword evidence="5" id="KW-1133">Transmembrane helix</keyword>
<evidence type="ECO:0000256" key="2">
    <source>
        <dbReference type="ARBA" id="ARBA00025483"/>
    </source>
</evidence>
<dbReference type="GO" id="GO:0005829">
    <property type="term" value="C:cytosol"/>
    <property type="evidence" value="ECO:0007669"/>
    <property type="project" value="TreeGrafter"/>
</dbReference>
<dbReference type="InterPro" id="IPR013520">
    <property type="entry name" value="Ribonucl_H"/>
</dbReference>
<dbReference type="PANTHER" id="PTHR30231:SF41">
    <property type="entry name" value="DNA POLYMERASE III SUBUNIT EPSILON"/>
    <property type="match status" value="1"/>
</dbReference>
<keyword evidence="8" id="KW-1185">Reference proteome</keyword>
<dbReference type="NCBIfam" id="TIGR00573">
    <property type="entry name" value="dnaq"/>
    <property type="match status" value="1"/>
</dbReference>
<feature type="domain" description="Exonuclease" evidence="6">
    <location>
        <begin position="277"/>
        <end position="446"/>
    </location>
</feature>
<comment type="subunit">
    <text evidence="3">DNA polymerase III contains a core (composed of alpha, epsilon and theta chains) that associates with a tau subunit. This core dimerizes to form the POLIII' complex. PolIII' associates with the gamma complex (composed of gamma, delta, delta', psi and chi chains) and with the beta chain to form the complete DNA polymerase III complex.</text>
</comment>